<evidence type="ECO:0000256" key="2">
    <source>
        <dbReference type="ARBA" id="ARBA00023015"/>
    </source>
</evidence>
<keyword evidence="5" id="KW-0539">Nucleus</keyword>
<dbReference type="Pfam" id="PF04082">
    <property type="entry name" value="Fungal_trans"/>
    <property type="match status" value="1"/>
</dbReference>
<dbReference type="CDD" id="cd12148">
    <property type="entry name" value="fungal_TF_MHR"/>
    <property type="match status" value="1"/>
</dbReference>
<feature type="domain" description="Fe2OG dioxygenase" evidence="6">
    <location>
        <begin position="620"/>
        <end position="722"/>
    </location>
</feature>
<dbReference type="SUPFAM" id="SSF51197">
    <property type="entry name" value="Clavaminate synthase-like"/>
    <property type="match status" value="1"/>
</dbReference>
<comment type="subcellular location">
    <subcellularLocation>
        <location evidence="1">Nucleus</location>
    </subcellularLocation>
</comment>
<dbReference type="OrthoDB" id="271595at2759"/>
<reference evidence="7" key="1">
    <citation type="submission" date="2020-01" db="EMBL/GenBank/DDBJ databases">
        <title>Identification and distribution of gene clusters putatively required for synthesis of sphingolipid metabolism inhibitors in phylogenetically diverse species of the filamentous fungus Fusarium.</title>
        <authorList>
            <person name="Kim H.-S."/>
            <person name="Busman M."/>
            <person name="Brown D.W."/>
            <person name="Divon H."/>
            <person name="Uhlig S."/>
            <person name="Proctor R.H."/>
        </authorList>
    </citation>
    <scope>NUCLEOTIDE SEQUENCE</scope>
    <source>
        <strain evidence="7">NRRL 53441</strain>
    </source>
</reference>
<keyword evidence="4" id="KW-0804">Transcription</keyword>
<dbReference type="SMART" id="SM00906">
    <property type="entry name" value="Fungal_trans"/>
    <property type="match status" value="1"/>
</dbReference>
<gene>
    <name evidence="7" type="ORF">F53441_13734</name>
</gene>
<dbReference type="Proteomes" id="UP000605986">
    <property type="component" value="Unassembled WGS sequence"/>
</dbReference>
<evidence type="ECO:0000256" key="4">
    <source>
        <dbReference type="ARBA" id="ARBA00023163"/>
    </source>
</evidence>
<keyword evidence="8" id="KW-1185">Reference proteome</keyword>
<evidence type="ECO:0000259" key="6">
    <source>
        <dbReference type="PROSITE" id="PS51471"/>
    </source>
</evidence>
<dbReference type="InterPro" id="IPR027450">
    <property type="entry name" value="AlkB-like"/>
</dbReference>
<comment type="caution">
    <text evidence="7">The sequence shown here is derived from an EMBL/GenBank/DDBJ whole genome shotgun (WGS) entry which is preliminary data.</text>
</comment>
<dbReference type="InterPro" id="IPR007219">
    <property type="entry name" value="XnlR_reg_dom"/>
</dbReference>
<dbReference type="Pfam" id="PF13532">
    <property type="entry name" value="2OG-FeII_Oxy_2"/>
    <property type="match status" value="1"/>
</dbReference>
<dbReference type="InterPro" id="IPR050987">
    <property type="entry name" value="AtrR-like"/>
</dbReference>
<accession>A0A8H4NJP8</accession>
<dbReference type="GO" id="GO:0008270">
    <property type="term" value="F:zinc ion binding"/>
    <property type="evidence" value="ECO:0007669"/>
    <property type="project" value="InterPro"/>
</dbReference>
<evidence type="ECO:0000313" key="8">
    <source>
        <dbReference type="Proteomes" id="UP000605986"/>
    </source>
</evidence>
<dbReference type="PROSITE" id="PS51471">
    <property type="entry name" value="FE2OG_OXY"/>
    <property type="match status" value="1"/>
</dbReference>
<evidence type="ECO:0000313" key="7">
    <source>
        <dbReference type="EMBL" id="KAF4433815.1"/>
    </source>
</evidence>
<protein>
    <submittedName>
        <fullName evidence="7">Alkylated DNA repair protein alkB like protein 8</fullName>
    </submittedName>
</protein>
<dbReference type="AlphaFoldDB" id="A0A8H4NJP8"/>
<evidence type="ECO:0000256" key="5">
    <source>
        <dbReference type="ARBA" id="ARBA00023242"/>
    </source>
</evidence>
<dbReference type="GO" id="GO:0006351">
    <property type="term" value="P:DNA-templated transcription"/>
    <property type="evidence" value="ECO:0007669"/>
    <property type="project" value="InterPro"/>
</dbReference>
<evidence type="ECO:0000256" key="1">
    <source>
        <dbReference type="ARBA" id="ARBA00004123"/>
    </source>
</evidence>
<dbReference type="GO" id="GO:0003700">
    <property type="term" value="F:DNA-binding transcription factor activity"/>
    <property type="evidence" value="ECO:0007669"/>
    <property type="project" value="InterPro"/>
</dbReference>
<evidence type="ECO:0000256" key="3">
    <source>
        <dbReference type="ARBA" id="ARBA00023125"/>
    </source>
</evidence>
<dbReference type="EMBL" id="JAADJG010000919">
    <property type="protein sequence ID" value="KAF4433815.1"/>
    <property type="molecule type" value="Genomic_DNA"/>
</dbReference>
<dbReference type="Gene3D" id="2.60.120.590">
    <property type="entry name" value="Alpha-ketoglutarate-dependent dioxygenase AlkB-like"/>
    <property type="match status" value="1"/>
</dbReference>
<proteinExistence type="predicted"/>
<dbReference type="GO" id="GO:0003677">
    <property type="term" value="F:DNA binding"/>
    <property type="evidence" value="ECO:0007669"/>
    <property type="project" value="UniProtKB-KW"/>
</dbReference>
<dbReference type="GO" id="GO:0005634">
    <property type="term" value="C:nucleus"/>
    <property type="evidence" value="ECO:0007669"/>
    <property type="project" value="UniProtKB-SubCell"/>
</dbReference>
<keyword evidence="3" id="KW-0238">DNA-binding</keyword>
<keyword evidence="2" id="KW-0805">Transcription regulation</keyword>
<sequence>MCLDSVCSSKKVVASGHPKQQVNVAFFGLWNTLTYKSSGASERRFKGIEDRLKAIEDHLRLDASVNVIAIDDDEHIVEPSDKNTPTSNAAGLPTNPTGHLAIQAVDQVESEKFPLPSRKRIEQLIDHYFKVFNQAMPLFDDHEFKRMLDDWYAEPEEREHATWSAINLVMALSLRHAPEGNNDHDDDLASKYISNAQSAMDSLVYRDSDLKGLQVILGLTMFFMTTAHPQPSCVLIATAVKLVHRLRLHMPYDLNPKAGERLFWITYILDRDLSLHSREPYLMQDDDIGHDIECVPVEEKLGAIPVELDNYHLVVIEILRLRVKLANIQGKIYDLIYSVRASKLSLNQQQAATERLDRMLEEWYHLLPGIFTANRTAEWRYYAFRRDCAMLHILYYHCIFSVRKASVRNLEWTGRLRDFSSAHDGRDVGGNEASKTPLLPSNWSTLVTAARSYFNILKTIDPGDMSLRWSSKCTSEAAITILAANNMTLSEHDLHDEIDDDQSRLRSALQELGELFDEKDYFSPMSMVESCEVLVPLKMEELPIKPSGIFMQQDFITPEHEAKLIHIFENELEWPTRPGRLSLHYGYTFSYKTFGIDEETPFKPFPEWLVPLLPTTEDRPPDQVCLQQYAPGTGIPPHVDTHGPFDQLYSLSLGSPLFMQFANKETGEKIEVDLLPRSMMQMSGDSRLHWTHGIKARKTDTLPDGTVRLRQVRWSLTYRWLRPGAECECGNEKLCDTAQRRNGVEREYRWKQYEEDAKKEEAPQSK</sequence>
<name>A0A8H4NJP8_9HYPO</name>
<dbReference type="InterPro" id="IPR037151">
    <property type="entry name" value="AlkB-like_sf"/>
</dbReference>
<dbReference type="PANTHER" id="PTHR46910:SF37">
    <property type="entry name" value="ZN(II)2CYS6 TRANSCRIPTION FACTOR (EUROFUNG)"/>
    <property type="match status" value="1"/>
</dbReference>
<organism evidence="7 8">
    <name type="scientific">Fusarium austroafricanum</name>
    <dbReference type="NCBI Taxonomy" id="2364996"/>
    <lineage>
        <taxon>Eukaryota</taxon>
        <taxon>Fungi</taxon>
        <taxon>Dikarya</taxon>
        <taxon>Ascomycota</taxon>
        <taxon>Pezizomycotina</taxon>
        <taxon>Sordariomycetes</taxon>
        <taxon>Hypocreomycetidae</taxon>
        <taxon>Hypocreales</taxon>
        <taxon>Nectriaceae</taxon>
        <taxon>Fusarium</taxon>
        <taxon>Fusarium concolor species complex</taxon>
    </lineage>
</organism>
<dbReference type="PANTHER" id="PTHR46910">
    <property type="entry name" value="TRANSCRIPTION FACTOR PDR1"/>
    <property type="match status" value="1"/>
</dbReference>
<dbReference type="InterPro" id="IPR005123">
    <property type="entry name" value="Oxoglu/Fe-dep_dioxygenase_dom"/>
</dbReference>